<evidence type="ECO:0000256" key="9">
    <source>
        <dbReference type="SAM" id="MobiDB-lite"/>
    </source>
</evidence>
<dbReference type="EMBL" id="JAAIUW010000001">
    <property type="protein sequence ID" value="KAF7843761.1"/>
    <property type="molecule type" value="Genomic_DNA"/>
</dbReference>
<keyword evidence="5" id="KW-0805">Transcription regulation</keyword>
<dbReference type="SUPFAM" id="SSF54171">
    <property type="entry name" value="DNA-binding domain"/>
    <property type="match status" value="1"/>
</dbReference>
<dbReference type="Gene3D" id="1.10.10.10">
    <property type="entry name" value="Winged helix-like DNA-binding domain superfamily/Winged helix DNA-binding domain"/>
    <property type="match status" value="1"/>
</dbReference>
<dbReference type="OrthoDB" id="1606438at2759"/>
<evidence type="ECO:0000256" key="7">
    <source>
        <dbReference type="ARBA" id="ARBA00023163"/>
    </source>
</evidence>
<evidence type="ECO:0000256" key="5">
    <source>
        <dbReference type="ARBA" id="ARBA00023015"/>
    </source>
</evidence>
<proteinExistence type="predicted"/>
<dbReference type="SMART" id="SM00380">
    <property type="entry name" value="AP2"/>
    <property type="match status" value="1"/>
</dbReference>
<dbReference type="GO" id="GO:0008757">
    <property type="term" value="F:S-adenosylmethionine-dependent methyltransferase activity"/>
    <property type="evidence" value="ECO:0007669"/>
    <property type="project" value="UniProtKB-ARBA"/>
</dbReference>
<dbReference type="InterPro" id="IPR036390">
    <property type="entry name" value="WH_DNA-bd_sf"/>
</dbReference>
<comment type="subcellular location">
    <subcellularLocation>
        <location evidence="1">Nucleus</location>
    </subcellularLocation>
</comment>
<dbReference type="PROSITE" id="PS51032">
    <property type="entry name" value="AP2_ERF"/>
    <property type="match status" value="1"/>
</dbReference>
<dbReference type="Pfam" id="PF08100">
    <property type="entry name" value="Dimerisation"/>
    <property type="match status" value="1"/>
</dbReference>
<dbReference type="InterPro" id="IPR016177">
    <property type="entry name" value="DNA-bd_dom_sf"/>
</dbReference>
<keyword evidence="7" id="KW-0804">Transcription</keyword>
<dbReference type="GO" id="GO:0008171">
    <property type="term" value="F:O-methyltransferase activity"/>
    <property type="evidence" value="ECO:0007669"/>
    <property type="project" value="InterPro"/>
</dbReference>
<evidence type="ECO:0000313" key="11">
    <source>
        <dbReference type="EMBL" id="KAF7843761.1"/>
    </source>
</evidence>
<evidence type="ECO:0000256" key="1">
    <source>
        <dbReference type="ARBA" id="ARBA00004123"/>
    </source>
</evidence>
<organism evidence="11 12">
    <name type="scientific">Senna tora</name>
    <dbReference type="NCBI Taxonomy" id="362788"/>
    <lineage>
        <taxon>Eukaryota</taxon>
        <taxon>Viridiplantae</taxon>
        <taxon>Streptophyta</taxon>
        <taxon>Embryophyta</taxon>
        <taxon>Tracheophyta</taxon>
        <taxon>Spermatophyta</taxon>
        <taxon>Magnoliopsida</taxon>
        <taxon>eudicotyledons</taxon>
        <taxon>Gunneridae</taxon>
        <taxon>Pentapetalae</taxon>
        <taxon>rosids</taxon>
        <taxon>fabids</taxon>
        <taxon>Fabales</taxon>
        <taxon>Fabaceae</taxon>
        <taxon>Caesalpinioideae</taxon>
        <taxon>Cassia clade</taxon>
        <taxon>Senna</taxon>
    </lineage>
</organism>
<protein>
    <submittedName>
        <fullName evidence="11">Caffeic acid 3-O-methyltransferase-like</fullName>
    </submittedName>
</protein>
<dbReference type="SUPFAM" id="SSF46785">
    <property type="entry name" value="Winged helix' DNA-binding domain"/>
    <property type="match status" value="1"/>
</dbReference>
<evidence type="ECO:0000313" key="12">
    <source>
        <dbReference type="Proteomes" id="UP000634136"/>
    </source>
</evidence>
<dbReference type="Proteomes" id="UP000634136">
    <property type="component" value="Unassembled WGS sequence"/>
</dbReference>
<feature type="region of interest" description="Disordered" evidence="9">
    <location>
        <begin position="1"/>
        <end position="22"/>
    </location>
</feature>
<dbReference type="GO" id="GO:0003677">
    <property type="term" value="F:DNA binding"/>
    <property type="evidence" value="ECO:0007669"/>
    <property type="project" value="UniProtKB-KW"/>
</dbReference>
<evidence type="ECO:0000256" key="6">
    <source>
        <dbReference type="ARBA" id="ARBA00023125"/>
    </source>
</evidence>
<dbReference type="InterPro" id="IPR001471">
    <property type="entry name" value="AP2/ERF_dom"/>
</dbReference>
<dbReference type="InterPro" id="IPR012967">
    <property type="entry name" value="COMT_dimerisation"/>
</dbReference>
<dbReference type="Gene3D" id="3.30.730.10">
    <property type="entry name" value="AP2/ERF domain"/>
    <property type="match status" value="1"/>
</dbReference>
<dbReference type="AlphaFoldDB" id="A0A835CHX0"/>
<dbReference type="InterPro" id="IPR029063">
    <property type="entry name" value="SAM-dependent_MTases_sf"/>
</dbReference>
<dbReference type="GO" id="GO:0032259">
    <property type="term" value="P:methylation"/>
    <property type="evidence" value="ECO:0007669"/>
    <property type="project" value="UniProtKB-KW"/>
</dbReference>
<evidence type="ECO:0000256" key="8">
    <source>
        <dbReference type="ARBA" id="ARBA00023242"/>
    </source>
</evidence>
<dbReference type="SUPFAM" id="SSF53335">
    <property type="entry name" value="S-adenosyl-L-methionine-dependent methyltransferases"/>
    <property type="match status" value="1"/>
</dbReference>
<dbReference type="GO" id="GO:0005634">
    <property type="term" value="C:nucleus"/>
    <property type="evidence" value="ECO:0007669"/>
    <property type="project" value="UniProtKB-SubCell"/>
</dbReference>
<dbReference type="PROSITE" id="PS51683">
    <property type="entry name" value="SAM_OMT_II"/>
    <property type="match status" value="1"/>
</dbReference>
<dbReference type="InterPro" id="IPR016461">
    <property type="entry name" value="COMT-like"/>
</dbReference>
<keyword evidence="2 11" id="KW-0489">Methyltransferase</keyword>
<keyword evidence="4" id="KW-0949">S-adenosyl-L-methionine</keyword>
<evidence type="ECO:0000256" key="4">
    <source>
        <dbReference type="ARBA" id="ARBA00022691"/>
    </source>
</evidence>
<evidence type="ECO:0000256" key="3">
    <source>
        <dbReference type="ARBA" id="ARBA00022679"/>
    </source>
</evidence>
<dbReference type="GO" id="GO:0003700">
    <property type="term" value="F:DNA-binding transcription factor activity"/>
    <property type="evidence" value="ECO:0007669"/>
    <property type="project" value="InterPro"/>
</dbReference>
<keyword evidence="6" id="KW-0238">DNA-binding</keyword>
<keyword evidence="12" id="KW-1185">Reference proteome</keyword>
<dbReference type="InterPro" id="IPR036388">
    <property type="entry name" value="WH-like_DNA-bd_sf"/>
</dbReference>
<accession>A0A835CHX0</accession>
<dbReference type="Gene3D" id="3.40.50.150">
    <property type="entry name" value="Vaccinia Virus protein VP39"/>
    <property type="match status" value="2"/>
</dbReference>
<dbReference type="Pfam" id="PF00891">
    <property type="entry name" value="Methyltransf_2"/>
    <property type="match status" value="1"/>
</dbReference>
<dbReference type="PANTHER" id="PTHR11746">
    <property type="entry name" value="O-METHYLTRANSFERASE"/>
    <property type="match status" value="1"/>
</dbReference>
<reference evidence="11" key="1">
    <citation type="submission" date="2020-09" db="EMBL/GenBank/DDBJ databases">
        <title>Genome-Enabled Discovery of Anthraquinone Biosynthesis in Senna tora.</title>
        <authorList>
            <person name="Kang S.-H."/>
            <person name="Pandey R.P."/>
            <person name="Lee C.-M."/>
            <person name="Sim J.-S."/>
            <person name="Jeong J.-T."/>
            <person name="Choi B.-S."/>
            <person name="Jung M."/>
            <person name="Ginzburg D."/>
            <person name="Zhao K."/>
            <person name="Won S.Y."/>
            <person name="Oh T.-J."/>
            <person name="Yu Y."/>
            <person name="Kim N.-H."/>
            <person name="Lee O.R."/>
            <person name="Lee T.-H."/>
            <person name="Bashyal P."/>
            <person name="Kim T.-S."/>
            <person name="Lee W.-H."/>
            <person name="Kawkins C."/>
            <person name="Kim C.-K."/>
            <person name="Kim J.S."/>
            <person name="Ahn B.O."/>
            <person name="Rhee S.Y."/>
            <person name="Sohng J.K."/>
        </authorList>
    </citation>
    <scope>NUCLEOTIDE SEQUENCE</scope>
    <source>
        <tissue evidence="11">Leaf</tissue>
    </source>
</reference>
<sequence>MLSIPKAEPRRAKRHRDSNKHPEYCGIRMRNWGKWVSEIREPRKKSRIWLGTFPTPKLTARAHDVSTLSIKELPRLETSYDDTDTTLELEIIPENFQQNDVGKEEREEEESFCYAMQLAMSSVLSMALQTTFELGVFDVIAKAGEGAKLSANDIADQLPTKNPDAPKMLDRLLGLLATHSILDCSSAQNHSDEEEKEQEEGVMSQRLYSLTPTSKLFAPDADSMSLGSCLSVIQHKVFLESCPFERAHGVHQFEYLGLDSELNKIFNISLTQHTSIVMRKVLESYKGVEYVAGDMFESVPKADAIFMKWILHDWSDEKCVKLLKNCYDATPKNGKVIALETGITVMPDTTASTKCNFEFDVFMMAQDPGDKERTQYEFMQLAKAAGFSGVKYQCRACNFWVIEFFK</sequence>
<dbReference type="CDD" id="cd00018">
    <property type="entry name" value="AP2"/>
    <property type="match status" value="1"/>
</dbReference>
<dbReference type="GO" id="GO:0046983">
    <property type="term" value="F:protein dimerization activity"/>
    <property type="evidence" value="ECO:0007669"/>
    <property type="project" value="InterPro"/>
</dbReference>
<evidence type="ECO:0000256" key="2">
    <source>
        <dbReference type="ARBA" id="ARBA00022603"/>
    </source>
</evidence>
<dbReference type="FunFam" id="1.10.10.10:FF:000357">
    <property type="entry name" value="Caffeic acid 3-O-methyltransferase"/>
    <property type="match status" value="1"/>
</dbReference>
<feature type="domain" description="AP2/ERF" evidence="10">
    <location>
        <begin position="23"/>
        <end position="81"/>
    </location>
</feature>
<keyword evidence="3 11" id="KW-0808">Transferase</keyword>
<dbReference type="PRINTS" id="PR00367">
    <property type="entry name" value="ETHRSPELEMNT"/>
</dbReference>
<dbReference type="InterPro" id="IPR036955">
    <property type="entry name" value="AP2/ERF_dom_sf"/>
</dbReference>
<keyword evidence="8" id="KW-0539">Nucleus</keyword>
<evidence type="ECO:0000259" key="10">
    <source>
        <dbReference type="PROSITE" id="PS51032"/>
    </source>
</evidence>
<comment type="caution">
    <text evidence="11">The sequence shown here is derived from an EMBL/GenBank/DDBJ whole genome shotgun (WGS) entry which is preliminary data.</text>
</comment>
<name>A0A835CHX0_9FABA</name>
<dbReference type="InterPro" id="IPR001077">
    <property type="entry name" value="COMT_C"/>
</dbReference>
<gene>
    <name evidence="11" type="ORF">G2W53_000666</name>
</gene>